<evidence type="ECO:0000256" key="5">
    <source>
        <dbReference type="ARBA" id="ARBA00022801"/>
    </source>
</evidence>
<evidence type="ECO:0000256" key="7">
    <source>
        <dbReference type="ARBA" id="ARBA00023277"/>
    </source>
</evidence>
<keyword evidence="2 9" id="KW-0719">Serine esterase</keyword>
<dbReference type="EMBL" id="CDPU01000064">
    <property type="protein sequence ID" value="CEO56338.1"/>
    <property type="molecule type" value="Genomic_DNA"/>
</dbReference>
<dbReference type="EC" id="3.1.1.-" evidence="9"/>
<reference evidence="10" key="1">
    <citation type="submission" date="2015-01" db="EMBL/GenBank/DDBJ databases">
        <authorList>
            <person name="Durling Mikael"/>
        </authorList>
    </citation>
    <scope>NUCLEOTIDE SEQUENCE</scope>
</reference>
<comment type="function">
    <text evidence="9">Esterase involved in the hydrolysis of xylan, a major structural heterogeneous polysaccharide found in plant biomass representing the second most abundant polysaccharide in the biosphere, after cellulose.</text>
</comment>
<proteinExistence type="inferred from homology"/>
<organism evidence="10">
    <name type="scientific">Bionectria ochroleuca</name>
    <name type="common">Gliocladium roseum</name>
    <dbReference type="NCBI Taxonomy" id="29856"/>
    <lineage>
        <taxon>Eukaryota</taxon>
        <taxon>Fungi</taxon>
        <taxon>Dikarya</taxon>
        <taxon>Ascomycota</taxon>
        <taxon>Pezizomycotina</taxon>
        <taxon>Sordariomycetes</taxon>
        <taxon>Hypocreomycetidae</taxon>
        <taxon>Hypocreales</taxon>
        <taxon>Bionectriaceae</taxon>
        <taxon>Clonostachys</taxon>
    </lineage>
</organism>
<dbReference type="InterPro" id="IPR010126">
    <property type="entry name" value="Esterase_phb"/>
</dbReference>
<evidence type="ECO:0000256" key="4">
    <source>
        <dbReference type="ARBA" id="ARBA00022729"/>
    </source>
</evidence>
<dbReference type="GO" id="GO:0052689">
    <property type="term" value="F:carboxylic ester hydrolase activity"/>
    <property type="evidence" value="ECO:0007669"/>
    <property type="project" value="UniProtKB-KW"/>
</dbReference>
<dbReference type="Pfam" id="PF10503">
    <property type="entry name" value="Esterase_PHB"/>
    <property type="match status" value="1"/>
</dbReference>
<evidence type="ECO:0000256" key="3">
    <source>
        <dbReference type="ARBA" id="ARBA00022525"/>
    </source>
</evidence>
<keyword evidence="8 9" id="KW-0624">Polysaccharide degradation</keyword>
<dbReference type="InterPro" id="IPR050955">
    <property type="entry name" value="Plant_Biomass_Hydrol_Est"/>
</dbReference>
<feature type="chain" id="PRO_5029032243" description="Carboxylic ester hydrolase" evidence="9">
    <location>
        <begin position="23"/>
        <end position="293"/>
    </location>
</feature>
<comment type="similarity">
    <text evidence="9">Belongs to the carbohydrate esterase 1 (CE1) family.</text>
</comment>
<dbReference type="GO" id="GO:0005576">
    <property type="term" value="C:extracellular region"/>
    <property type="evidence" value="ECO:0007669"/>
    <property type="project" value="UniProtKB-SubCell"/>
</dbReference>
<protein>
    <recommendedName>
        <fullName evidence="9">Carboxylic ester hydrolase</fullName>
        <ecNumber evidence="9">3.1.1.-</ecNumber>
    </recommendedName>
</protein>
<dbReference type="SUPFAM" id="SSF53474">
    <property type="entry name" value="alpha/beta-Hydrolases"/>
    <property type="match status" value="1"/>
</dbReference>
<dbReference type="AlphaFoldDB" id="A0A0B7KFI1"/>
<sequence>MHGFLTVGSIAGMFALAATAMAQLQNIPNFGNNPTGLKMDVNVPSNLQKPALILALHPCGGSGQQYAQMTGYANQGAQRKYISVFPSSSRDFNCWDVASAASLKRDGNGDSTGLANMVKYAIETWNVDPKKVFVTGSSSGCMMTNVMIAAYPDLFTAATCYSGVAAGCLKGSPGSSPISADPTCANGQINLGPAQWAQRARDIYPGYSGAYPKLSTLHGTADTLVRPANLDQQLAQWSNLHGVSLTATNPNTPQSGYSQRVYGDGSKLVGYLAQNVGHTVPVNSDLDYKWFGL</sequence>
<dbReference type="PANTHER" id="PTHR43037">
    <property type="entry name" value="UNNAMED PRODUCT-RELATED"/>
    <property type="match status" value="1"/>
</dbReference>
<keyword evidence="4 9" id="KW-0732">Signal</keyword>
<dbReference type="Gene3D" id="3.40.50.1820">
    <property type="entry name" value="alpha/beta hydrolase"/>
    <property type="match status" value="1"/>
</dbReference>
<name>A0A0B7KFI1_BIOOC</name>
<evidence type="ECO:0000256" key="1">
    <source>
        <dbReference type="ARBA" id="ARBA00004613"/>
    </source>
</evidence>
<keyword evidence="7 9" id="KW-0119">Carbohydrate metabolism</keyword>
<comment type="subcellular location">
    <subcellularLocation>
        <location evidence="1 9">Secreted</location>
    </subcellularLocation>
</comment>
<keyword evidence="6" id="KW-0325">Glycoprotein</keyword>
<evidence type="ECO:0000256" key="8">
    <source>
        <dbReference type="ARBA" id="ARBA00023326"/>
    </source>
</evidence>
<evidence type="ECO:0000313" key="10">
    <source>
        <dbReference type="EMBL" id="CEO56338.1"/>
    </source>
</evidence>
<gene>
    <name evidence="10" type="ORF">BN869_000012396_1</name>
</gene>
<keyword evidence="5 9" id="KW-0378">Hydrolase</keyword>
<dbReference type="PANTHER" id="PTHR43037:SF3">
    <property type="entry name" value="FERULOYL ESTERASE B"/>
    <property type="match status" value="1"/>
</dbReference>
<keyword evidence="3 9" id="KW-0964">Secreted</keyword>
<dbReference type="InterPro" id="IPR029058">
    <property type="entry name" value="AB_hydrolase_fold"/>
</dbReference>
<accession>A0A0B7KFI1</accession>
<evidence type="ECO:0000256" key="9">
    <source>
        <dbReference type="RuleBase" id="RU367147"/>
    </source>
</evidence>
<feature type="signal peptide" evidence="9">
    <location>
        <begin position="1"/>
        <end position="22"/>
    </location>
</feature>
<dbReference type="GO" id="GO:0045493">
    <property type="term" value="P:xylan catabolic process"/>
    <property type="evidence" value="ECO:0007669"/>
    <property type="project" value="UniProtKB-UniRule"/>
</dbReference>
<evidence type="ECO:0000256" key="6">
    <source>
        <dbReference type="ARBA" id="ARBA00023180"/>
    </source>
</evidence>
<evidence type="ECO:0000256" key="2">
    <source>
        <dbReference type="ARBA" id="ARBA00022487"/>
    </source>
</evidence>
<dbReference type="NCBIfam" id="TIGR01840">
    <property type="entry name" value="esterase_phb"/>
    <property type="match status" value="1"/>
</dbReference>